<feature type="domain" description="C2H2-type" evidence="12">
    <location>
        <begin position="389"/>
        <end position="416"/>
    </location>
</feature>
<keyword evidence="5" id="KW-0862">Zinc</keyword>
<sequence>MDSDHQDIQTEGVVSLTLKEGSNGTVSCINGEEVNIIYLDVQGSDGAQVLDISSLLVQEDIQMVETNDTTNPHQDMALSESVGGSQVTLISNKSEAQSAHALLHLSKAQFEHENTYIPVSDILATHTFSQEDQNTSSAEALLQLSSDQSAATILIDEHGSVITLEQVSSSNLIEVDETGVTTIAICQCWCGREFISQEDLERHKLVHKYRNQTGASALEEKCVLCPENFNPAGDVCLHHSDLPTEGSQWHCSVCHKQFFKKLALKAHMRVHNSMTRYQCFTCKKIFFYKTALNRHIKMHSCEKPFKCTICGDLYQTLWDLRKHRLNHQPMKLYKCDICTKVFKQKQTLFVHSRLHTGHRPYSCEICSRTFSLKTTLVQHQRIHTGEKPNVCPTCHRAFRQNSTLKAHMKTHTNQKPYICRYCKMRFAYKDELQEHEHSHAKNKNWQCDKCGMWFKNQSLLLRHCRVHTNERPFPCTICHKTFVQSGSLQAHIRSHTKEKPYQCRMCSKSYYTSGTLLIHIRKAHNVDAKTVKEVFPVVKNIEDQKVFTVRNKHLFNSQSVDSECFVKKEFTDTSEENLVKSSLTEGLLNKYQLDGDTVHIEVQQIEVGCSDDPLDSQVRECEVSLQLSLGEESGAKEEEESVNVKIENVLSLTDTAQDRQEAALGLAELSLSGEGTSSEKPTKTRTFFKEEEEDENDPNVTKIILSKEGGIMNSQDPHQCPVCGRIFGRKSIMIEHLRIHTDEKPYQCDFCTAGFRQNAQLRSHIRNKHTKVERYQCSFCHKRFLSKSITVRHINFHHKLKVKYCESIDTAWTISSAVWFDDNFEFNTSETLFVKASKKEDKSLESHDTDGDKTKSKTSKLNETSLDVPVVLDSSSLTSKDKTQENSFEDISTPQKDKEICIIPADPLNQISDTSHSDAIASSNLSSSGSKLMCGTCAMQFRNLSSLRLHFLKVHKTKLNKSDLTAVYEGTGDLKQEIILETESLSNENSSLNDKSGSAHVKIIVYDDRRVCADDPQLMPYACFMCSMRYISKADLNEHMKSHSEEDVERVGMHRCDVCCFVMKNTQQVAKHILKFHGVNQIFICSICNREFYQQSSVYRHMRFFHKWEIKIRGEANIPVLIKPASPSQLNRKDESPSLITQNIDSSKMTHDSDTVKICKPDGQVIHIIKNDQIFDKVENTEDSKCTYYVVEEKVLVNCLVPDSSLDKVDTSQKNQICPSLLTDGTLWHESIPNAESKSSPSTQLETNSDTKGPIIMSIKDLGKTFSALSKNSSGGSETRKTFQKLELKDETFDQPGLNADLAAQLSSSDKKNFQLSVDSKRKSVAKTVFTKVTKTKSGNQRRPLKDDLRLPVHTNKLAYLKKTPENEKSQKVDKLTSKANQSSVSLSMDKSIKMETKACVSKVDDSGGKIKMQTLASETDVEKTVIRSSSGRIIKKKHFD</sequence>
<dbReference type="InterPro" id="IPR050331">
    <property type="entry name" value="Zinc_finger"/>
</dbReference>
<keyword evidence="2" id="KW-0479">Metal-binding</keyword>
<keyword evidence="3" id="KW-0677">Repeat</keyword>
<dbReference type="SMART" id="SM00355">
    <property type="entry name" value="ZnF_C2H2"/>
    <property type="match status" value="18"/>
</dbReference>
<dbReference type="Gene3D" id="3.30.160.60">
    <property type="entry name" value="Classic Zinc Finger"/>
    <property type="match status" value="13"/>
</dbReference>
<evidence type="ECO:0000256" key="9">
    <source>
        <dbReference type="ARBA" id="ARBA00023242"/>
    </source>
</evidence>
<dbReference type="FunFam" id="3.30.160.60:FF:000870">
    <property type="entry name" value="zinc finger protein 197 isoform X1"/>
    <property type="match status" value="1"/>
</dbReference>
<evidence type="ECO:0000256" key="1">
    <source>
        <dbReference type="ARBA" id="ARBA00004123"/>
    </source>
</evidence>
<dbReference type="PROSITE" id="PS00028">
    <property type="entry name" value="ZINC_FINGER_C2H2_1"/>
    <property type="match status" value="17"/>
</dbReference>
<feature type="domain" description="C2H2-type" evidence="12">
    <location>
        <begin position="249"/>
        <end position="276"/>
    </location>
</feature>
<keyword evidence="8" id="KW-0804">Transcription</keyword>
<feature type="domain" description="C2H2-type" evidence="12">
    <location>
        <begin position="501"/>
        <end position="529"/>
    </location>
</feature>
<dbReference type="PANTHER" id="PTHR16515:SF55">
    <property type="entry name" value="C2H2-TYPE DOMAIN-CONTAINING PROTEIN"/>
    <property type="match status" value="1"/>
</dbReference>
<feature type="domain" description="C2H2-type" evidence="12">
    <location>
        <begin position="1021"/>
        <end position="1048"/>
    </location>
</feature>
<feature type="compositionally biased region" description="Low complexity" evidence="11">
    <location>
        <begin position="669"/>
        <end position="679"/>
    </location>
</feature>
<dbReference type="PROSITE" id="PS50157">
    <property type="entry name" value="ZINC_FINGER_C2H2_2"/>
    <property type="match status" value="16"/>
</dbReference>
<dbReference type="InterPro" id="IPR013087">
    <property type="entry name" value="Znf_C2H2_type"/>
</dbReference>
<feature type="domain" description="C2H2-type" evidence="12">
    <location>
        <begin position="775"/>
        <end position="802"/>
    </location>
</feature>
<feature type="domain" description="C2H2-type" evidence="12">
    <location>
        <begin position="417"/>
        <end position="444"/>
    </location>
</feature>
<feature type="compositionally biased region" description="Polar residues" evidence="11">
    <location>
        <begin position="1234"/>
        <end position="1251"/>
    </location>
</feature>
<evidence type="ECO:0000256" key="2">
    <source>
        <dbReference type="ARBA" id="ARBA00022723"/>
    </source>
</evidence>
<evidence type="ECO:0000256" key="6">
    <source>
        <dbReference type="ARBA" id="ARBA00023015"/>
    </source>
</evidence>
<evidence type="ECO:0000256" key="11">
    <source>
        <dbReference type="SAM" id="MobiDB-lite"/>
    </source>
</evidence>
<evidence type="ECO:0000313" key="13">
    <source>
        <dbReference type="EMBL" id="KAK0063948.1"/>
    </source>
</evidence>
<feature type="domain" description="C2H2-type" evidence="12">
    <location>
        <begin position="1083"/>
        <end position="1111"/>
    </location>
</feature>
<reference evidence="13" key="1">
    <citation type="journal article" date="2023" name="PLoS Negl. Trop. Dis.">
        <title>A genome sequence for Biomphalaria pfeifferi, the major vector snail for the human-infecting parasite Schistosoma mansoni.</title>
        <authorList>
            <person name="Bu L."/>
            <person name="Lu L."/>
            <person name="Laidemitt M.R."/>
            <person name="Zhang S.M."/>
            <person name="Mutuku M."/>
            <person name="Mkoji G."/>
            <person name="Steinauer M."/>
            <person name="Loker E.S."/>
        </authorList>
    </citation>
    <scope>NUCLEOTIDE SEQUENCE</scope>
    <source>
        <strain evidence="13">KasaAsao</strain>
    </source>
</reference>
<dbReference type="FunFam" id="3.30.160.60:FF:000003">
    <property type="entry name" value="Zinc finger protein 3 homolog"/>
    <property type="match status" value="1"/>
</dbReference>
<dbReference type="Pfam" id="PF00096">
    <property type="entry name" value="zf-C2H2"/>
    <property type="match status" value="8"/>
</dbReference>
<accession>A0AAD8FHD3</accession>
<dbReference type="GO" id="GO:0008270">
    <property type="term" value="F:zinc ion binding"/>
    <property type="evidence" value="ECO:0007669"/>
    <property type="project" value="UniProtKB-KW"/>
</dbReference>
<proteinExistence type="predicted"/>
<feature type="domain" description="C2H2-type" evidence="12">
    <location>
        <begin position="445"/>
        <end position="472"/>
    </location>
</feature>
<feature type="domain" description="C2H2-type" evidence="12">
    <location>
        <begin position="333"/>
        <end position="360"/>
    </location>
</feature>
<feature type="domain" description="C2H2-type" evidence="12">
    <location>
        <begin position="277"/>
        <end position="304"/>
    </location>
</feature>
<dbReference type="PANTHER" id="PTHR16515">
    <property type="entry name" value="PR DOMAIN ZINC FINGER PROTEIN"/>
    <property type="match status" value="1"/>
</dbReference>
<dbReference type="FunFam" id="3.30.160.60:FF:002343">
    <property type="entry name" value="Zinc finger protein 33A"/>
    <property type="match status" value="1"/>
</dbReference>
<feature type="domain" description="C2H2-type" evidence="12">
    <location>
        <begin position="746"/>
        <end position="774"/>
    </location>
</feature>
<evidence type="ECO:0000313" key="14">
    <source>
        <dbReference type="Proteomes" id="UP001233172"/>
    </source>
</evidence>
<dbReference type="GO" id="GO:0003677">
    <property type="term" value="F:DNA binding"/>
    <property type="evidence" value="ECO:0007669"/>
    <property type="project" value="UniProtKB-KW"/>
</dbReference>
<evidence type="ECO:0000256" key="7">
    <source>
        <dbReference type="ARBA" id="ARBA00023125"/>
    </source>
</evidence>
<dbReference type="GO" id="GO:0006355">
    <property type="term" value="P:regulation of DNA-templated transcription"/>
    <property type="evidence" value="ECO:0007669"/>
    <property type="project" value="UniProtKB-ARBA"/>
</dbReference>
<keyword evidence="14" id="KW-1185">Reference proteome</keyword>
<name>A0AAD8FHD3_BIOPF</name>
<comment type="caution">
    <text evidence="13">The sequence shown here is derived from an EMBL/GenBank/DDBJ whole genome shotgun (WGS) entry which is preliminary data.</text>
</comment>
<feature type="domain" description="C2H2-type" evidence="12">
    <location>
        <begin position="184"/>
        <end position="212"/>
    </location>
</feature>
<comment type="subcellular location">
    <subcellularLocation>
        <location evidence="1">Nucleus</location>
    </subcellularLocation>
</comment>
<evidence type="ECO:0000256" key="3">
    <source>
        <dbReference type="ARBA" id="ARBA00022737"/>
    </source>
</evidence>
<evidence type="ECO:0000256" key="8">
    <source>
        <dbReference type="ARBA" id="ARBA00023163"/>
    </source>
</evidence>
<feature type="domain" description="C2H2-type" evidence="12">
    <location>
        <begin position="718"/>
        <end position="745"/>
    </location>
</feature>
<feature type="domain" description="C2H2-type" evidence="12">
    <location>
        <begin position="361"/>
        <end position="388"/>
    </location>
</feature>
<dbReference type="FunFam" id="3.30.160.60:FF:000045">
    <property type="entry name" value="ZFP69 zinc finger protein B"/>
    <property type="match status" value="1"/>
</dbReference>
<reference evidence="13" key="2">
    <citation type="submission" date="2023-04" db="EMBL/GenBank/DDBJ databases">
        <authorList>
            <person name="Bu L."/>
            <person name="Lu L."/>
            <person name="Laidemitt M.R."/>
            <person name="Zhang S.M."/>
            <person name="Mutuku M."/>
            <person name="Mkoji G."/>
            <person name="Steinauer M."/>
            <person name="Loker E.S."/>
        </authorList>
    </citation>
    <scope>NUCLEOTIDE SEQUENCE</scope>
    <source>
        <strain evidence="13">KasaAsao</strain>
        <tissue evidence="13">Whole Snail</tissue>
    </source>
</reference>
<keyword evidence="6" id="KW-0805">Transcription regulation</keyword>
<evidence type="ECO:0000256" key="5">
    <source>
        <dbReference type="ARBA" id="ARBA00022833"/>
    </source>
</evidence>
<organism evidence="13 14">
    <name type="scientific">Biomphalaria pfeifferi</name>
    <name type="common">Bloodfluke planorb</name>
    <name type="synonym">Freshwater snail</name>
    <dbReference type="NCBI Taxonomy" id="112525"/>
    <lineage>
        <taxon>Eukaryota</taxon>
        <taxon>Metazoa</taxon>
        <taxon>Spiralia</taxon>
        <taxon>Lophotrochozoa</taxon>
        <taxon>Mollusca</taxon>
        <taxon>Gastropoda</taxon>
        <taxon>Heterobranchia</taxon>
        <taxon>Euthyneura</taxon>
        <taxon>Panpulmonata</taxon>
        <taxon>Hygrophila</taxon>
        <taxon>Lymnaeoidea</taxon>
        <taxon>Planorbidae</taxon>
        <taxon>Biomphalaria</taxon>
    </lineage>
</organism>
<keyword evidence="7" id="KW-0238">DNA-binding</keyword>
<keyword evidence="4 10" id="KW-0863">Zinc-finger</keyword>
<dbReference type="GO" id="GO:0005634">
    <property type="term" value="C:nucleus"/>
    <property type="evidence" value="ECO:0007669"/>
    <property type="project" value="UniProtKB-SubCell"/>
</dbReference>
<feature type="domain" description="C2H2-type" evidence="12">
    <location>
        <begin position="305"/>
        <end position="332"/>
    </location>
</feature>
<evidence type="ECO:0000256" key="10">
    <source>
        <dbReference type="PROSITE-ProRule" id="PRU00042"/>
    </source>
</evidence>
<feature type="region of interest" description="Disordered" evidence="11">
    <location>
        <begin position="1232"/>
        <end position="1251"/>
    </location>
</feature>
<gene>
    <name evidence="13" type="ORF">Bpfe_006633</name>
</gene>
<dbReference type="FunFam" id="3.30.160.60:FF:000295">
    <property type="entry name" value="zinc finger protein 19"/>
    <property type="match status" value="1"/>
</dbReference>
<feature type="region of interest" description="Disordered" evidence="11">
    <location>
        <begin position="669"/>
        <end position="693"/>
    </location>
</feature>
<evidence type="ECO:0000259" key="12">
    <source>
        <dbReference type="PROSITE" id="PS50157"/>
    </source>
</evidence>
<dbReference type="SUPFAM" id="SSF57667">
    <property type="entry name" value="beta-beta-alpha zinc fingers"/>
    <property type="match status" value="9"/>
</dbReference>
<dbReference type="EMBL" id="JASAOG010000019">
    <property type="protein sequence ID" value="KAK0063948.1"/>
    <property type="molecule type" value="Genomic_DNA"/>
</dbReference>
<dbReference type="Proteomes" id="UP001233172">
    <property type="component" value="Unassembled WGS sequence"/>
</dbReference>
<feature type="domain" description="C2H2-type" evidence="12">
    <location>
        <begin position="473"/>
        <end position="500"/>
    </location>
</feature>
<protein>
    <submittedName>
        <fullName evidence="13">Zinc finger protein 35</fullName>
    </submittedName>
</protein>
<evidence type="ECO:0000256" key="4">
    <source>
        <dbReference type="ARBA" id="ARBA00022771"/>
    </source>
</evidence>
<keyword evidence="9" id="KW-0539">Nucleus</keyword>
<dbReference type="InterPro" id="IPR036236">
    <property type="entry name" value="Znf_C2H2_sf"/>
</dbReference>